<proteinExistence type="predicted"/>
<dbReference type="EMBL" id="VUJU01004348">
    <property type="protein sequence ID" value="KAF0754675.1"/>
    <property type="molecule type" value="Genomic_DNA"/>
</dbReference>
<accession>A0A6G0YF33</accession>
<evidence type="ECO:0000313" key="2">
    <source>
        <dbReference type="Proteomes" id="UP000478052"/>
    </source>
</evidence>
<organism evidence="1 2">
    <name type="scientific">Aphis craccivora</name>
    <name type="common">Cowpea aphid</name>
    <dbReference type="NCBI Taxonomy" id="307492"/>
    <lineage>
        <taxon>Eukaryota</taxon>
        <taxon>Metazoa</taxon>
        <taxon>Ecdysozoa</taxon>
        <taxon>Arthropoda</taxon>
        <taxon>Hexapoda</taxon>
        <taxon>Insecta</taxon>
        <taxon>Pterygota</taxon>
        <taxon>Neoptera</taxon>
        <taxon>Paraneoptera</taxon>
        <taxon>Hemiptera</taxon>
        <taxon>Sternorrhyncha</taxon>
        <taxon>Aphidomorpha</taxon>
        <taxon>Aphidoidea</taxon>
        <taxon>Aphididae</taxon>
        <taxon>Aphidini</taxon>
        <taxon>Aphis</taxon>
        <taxon>Aphis</taxon>
    </lineage>
</organism>
<keyword evidence="2" id="KW-1185">Reference proteome</keyword>
<gene>
    <name evidence="1" type="ORF">FWK35_00032443</name>
</gene>
<dbReference type="AlphaFoldDB" id="A0A6G0YF33"/>
<evidence type="ECO:0000313" key="1">
    <source>
        <dbReference type="EMBL" id="KAF0754675.1"/>
    </source>
</evidence>
<name>A0A6G0YF33_APHCR</name>
<protein>
    <submittedName>
        <fullName evidence="1">Uncharacterized protein</fullName>
    </submittedName>
</protein>
<comment type="caution">
    <text evidence="1">The sequence shown here is derived from an EMBL/GenBank/DDBJ whole genome shotgun (WGS) entry which is preliminary data.</text>
</comment>
<reference evidence="1 2" key="1">
    <citation type="submission" date="2019-08" db="EMBL/GenBank/DDBJ databases">
        <title>Whole genome of Aphis craccivora.</title>
        <authorList>
            <person name="Voronova N.V."/>
            <person name="Shulinski R.S."/>
            <person name="Bandarenka Y.V."/>
            <person name="Zhorov D.G."/>
            <person name="Warner D."/>
        </authorList>
    </citation>
    <scope>NUCLEOTIDE SEQUENCE [LARGE SCALE GENOMIC DNA]</scope>
    <source>
        <strain evidence="1">180601</strain>
        <tissue evidence="1">Whole Body</tissue>
    </source>
</reference>
<dbReference type="Proteomes" id="UP000478052">
    <property type="component" value="Unassembled WGS sequence"/>
</dbReference>
<sequence>MNIDEHLDICGEWILKTILFLNYFDNEEVEDLQIQSTIQNEVTIVTTRHLKLLIAVTLKLS</sequence>